<sequence>MRQQLCALRNKQTPHHNTRPSIKICLNLPKKTLLRQKLFCEETPIVLWRGAAHQWSQYSYEEWVVAHKVNKPKSTVTDFRRAIRIILEDIIDLPSRVRQLCSSFVPMKLRSEFLAIKKRKHLNNTGSDVASDDRTAKRPKRDKSSNTIFARNYSRRSKWKPLRRIPQISRTDSSAVLRGSHFSGRTRNDFVESVHEMLFDMWVHDVEALRSKSEETWIIRCLSPALEKLLQPHAKVLKVNWGELGLRASSVRRNEDWNEVDRRRVGQKTDTIFNIADSDNTECGLVEVSGPLDDDNDVLHASDDKIKLAKGTFGGLEKVKVWGLQIAGK</sequence>
<dbReference type="OrthoDB" id="2407621at2759"/>
<gene>
    <name evidence="2" type="ORF">BC936DRAFT_147225</name>
</gene>
<evidence type="ECO:0000313" key="2">
    <source>
        <dbReference type="EMBL" id="RUP46199.1"/>
    </source>
</evidence>
<feature type="region of interest" description="Disordered" evidence="1">
    <location>
        <begin position="125"/>
        <end position="146"/>
    </location>
</feature>
<protein>
    <submittedName>
        <fullName evidence="2">Uncharacterized protein</fullName>
    </submittedName>
</protein>
<evidence type="ECO:0000256" key="1">
    <source>
        <dbReference type="SAM" id="MobiDB-lite"/>
    </source>
</evidence>
<proteinExistence type="predicted"/>
<comment type="caution">
    <text evidence="2">The sequence shown here is derived from an EMBL/GenBank/DDBJ whole genome shotgun (WGS) entry which is preliminary data.</text>
</comment>
<keyword evidence="3" id="KW-1185">Reference proteome</keyword>
<dbReference type="Proteomes" id="UP000268093">
    <property type="component" value="Unassembled WGS sequence"/>
</dbReference>
<accession>A0A433D5U7</accession>
<dbReference type="AlphaFoldDB" id="A0A433D5U7"/>
<name>A0A433D5U7_9FUNG</name>
<evidence type="ECO:0000313" key="3">
    <source>
        <dbReference type="Proteomes" id="UP000268093"/>
    </source>
</evidence>
<dbReference type="EMBL" id="RBNI01006164">
    <property type="protein sequence ID" value="RUP46199.1"/>
    <property type="molecule type" value="Genomic_DNA"/>
</dbReference>
<organism evidence="2 3">
    <name type="scientific">Jimgerdemannia flammicorona</name>
    <dbReference type="NCBI Taxonomy" id="994334"/>
    <lineage>
        <taxon>Eukaryota</taxon>
        <taxon>Fungi</taxon>
        <taxon>Fungi incertae sedis</taxon>
        <taxon>Mucoromycota</taxon>
        <taxon>Mucoromycotina</taxon>
        <taxon>Endogonomycetes</taxon>
        <taxon>Endogonales</taxon>
        <taxon>Endogonaceae</taxon>
        <taxon>Jimgerdemannia</taxon>
    </lineage>
</organism>
<reference evidence="2 3" key="1">
    <citation type="journal article" date="2018" name="New Phytol.">
        <title>Phylogenomics of Endogonaceae and evolution of mycorrhizas within Mucoromycota.</title>
        <authorList>
            <person name="Chang Y."/>
            <person name="Desiro A."/>
            <person name="Na H."/>
            <person name="Sandor L."/>
            <person name="Lipzen A."/>
            <person name="Clum A."/>
            <person name="Barry K."/>
            <person name="Grigoriev I.V."/>
            <person name="Martin F.M."/>
            <person name="Stajich J.E."/>
            <person name="Smith M.E."/>
            <person name="Bonito G."/>
            <person name="Spatafora J.W."/>
        </authorList>
    </citation>
    <scope>NUCLEOTIDE SEQUENCE [LARGE SCALE GENOMIC DNA]</scope>
    <source>
        <strain evidence="2 3">GMNB39</strain>
    </source>
</reference>